<keyword evidence="13" id="KW-0812">Transmembrane</keyword>
<evidence type="ECO:0000256" key="10">
    <source>
        <dbReference type="ARBA" id="ARBA00023125"/>
    </source>
</evidence>
<dbReference type="CDD" id="cd00075">
    <property type="entry name" value="HATPase"/>
    <property type="match status" value="1"/>
</dbReference>
<evidence type="ECO:0000256" key="5">
    <source>
        <dbReference type="ARBA" id="ARBA00022741"/>
    </source>
</evidence>
<comment type="catalytic activity">
    <reaction evidence="1">
        <text>ATP + protein L-histidine = ADP + protein N-phospho-L-histidine.</text>
        <dbReference type="EC" id="2.7.13.3"/>
    </reaction>
</comment>
<dbReference type="SUPFAM" id="SSF63829">
    <property type="entry name" value="Calcium-dependent phosphotriesterase"/>
    <property type="match status" value="2"/>
</dbReference>
<keyword evidence="11" id="KW-0804">Transcription</keyword>
<evidence type="ECO:0000313" key="18">
    <source>
        <dbReference type="EMBL" id="KAA3770660.1"/>
    </source>
</evidence>
<feature type="chain" id="PRO_5029732773" description="histidine kinase" evidence="14">
    <location>
        <begin position="21"/>
        <end position="1468"/>
    </location>
</feature>
<dbReference type="CDD" id="cd17574">
    <property type="entry name" value="REC_OmpR"/>
    <property type="match status" value="1"/>
</dbReference>
<dbReference type="InterPro" id="IPR003594">
    <property type="entry name" value="HATPase_dom"/>
</dbReference>
<dbReference type="Pfam" id="PF00072">
    <property type="entry name" value="Response_reg"/>
    <property type="match status" value="1"/>
</dbReference>
<dbReference type="InterPro" id="IPR011006">
    <property type="entry name" value="CheY-like_superfamily"/>
</dbReference>
<dbReference type="SUPFAM" id="SSF46689">
    <property type="entry name" value="Homeodomain-like"/>
    <property type="match status" value="1"/>
</dbReference>
<feature type="transmembrane region" description="Helical" evidence="13">
    <location>
        <begin position="893"/>
        <end position="915"/>
    </location>
</feature>
<dbReference type="FunFam" id="1.10.287.130:FF:000045">
    <property type="entry name" value="Two-component system sensor histidine kinase/response regulator"/>
    <property type="match status" value="1"/>
</dbReference>
<keyword evidence="10" id="KW-0238">DNA-binding</keyword>
<dbReference type="InterPro" id="IPR013783">
    <property type="entry name" value="Ig-like_fold"/>
</dbReference>
<evidence type="ECO:0000256" key="14">
    <source>
        <dbReference type="SAM" id="SignalP"/>
    </source>
</evidence>
<dbReference type="InterPro" id="IPR011123">
    <property type="entry name" value="Y_Y_Y"/>
</dbReference>
<dbReference type="SMART" id="SM00342">
    <property type="entry name" value="HTH_ARAC"/>
    <property type="match status" value="1"/>
</dbReference>
<evidence type="ECO:0000259" key="16">
    <source>
        <dbReference type="PROSITE" id="PS50109"/>
    </source>
</evidence>
<dbReference type="Pfam" id="PF00512">
    <property type="entry name" value="HisKA"/>
    <property type="match status" value="1"/>
</dbReference>
<dbReference type="PROSITE" id="PS50110">
    <property type="entry name" value="RESPONSE_REGULATORY"/>
    <property type="match status" value="1"/>
</dbReference>
<dbReference type="GO" id="GO:0043565">
    <property type="term" value="F:sequence-specific DNA binding"/>
    <property type="evidence" value="ECO:0007669"/>
    <property type="project" value="InterPro"/>
</dbReference>
<dbReference type="Gene3D" id="3.30.565.10">
    <property type="entry name" value="Histidine kinase-like ATPase, C-terminal domain"/>
    <property type="match status" value="1"/>
</dbReference>
<dbReference type="SUPFAM" id="SSF55874">
    <property type="entry name" value="ATPase domain of HSP90 chaperone/DNA topoisomerase II/histidine kinase"/>
    <property type="match status" value="1"/>
</dbReference>
<keyword evidence="7" id="KW-0067">ATP-binding</keyword>
<dbReference type="PANTHER" id="PTHR43547">
    <property type="entry name" value="TWO-COMPONENT HISTIDINE KINASE"/>
    <property type="match status" value="1"/>
</dbReference>
<dbReference type="InterPro" id="IPR011110">
    <property type="entry name" value="Reg_prop"/>
</dbReference>
<dbReference type="EC" id="2.7.13.3" evidence="2"/>
<feature type="modified residue" description="4-aspartylphosphate" evidence="12">
    <location>
        <position position="1256"/>
    </location>
</feature>
<dbReference type="PROSITE" id="PS01124">
    <property type="entry name" value="HTH_ARAC_FAMILY_2"/>
    <property type="match status" value="1"/>
</dbReference>
<keyword evidence="13" id="KW-1133">Transmembrane helix</keyword>
<keyword evidence="6" id="KW-0418">Kinase</keyword>
<evidence type="ECO:0000256" key="2">
    <source>
        <dbReference type="ARBA" id="ARBA00012438"/>
    </source>
</evidence>
<name>A0A7J4XPH3_9BACE</name>
<dbReference type="InterPro" id="IPR018060">
    <property type="entry name" value="HTH_AraC"/>
</dbReference>
<dbReference type="EMBL" id="VWMK01000001">
    <property type="protein sequence ID" value="KAA3770660.1"/>
    <property type="molecule type" value="Genomic_DNA"/>
</dbReference>
<evidence type="ECO:0000256" key="13">
    <source>
        <dbReference type="SAM" id="Phobius"/>
    </source>
</evidence>
<feature type="domain" description="Response regulatory" evidence="17">
    <location>
        <begin position="1208"/>
        <end position="1323"/>
    </location>
</feature>
<dbReference type="InterPro" id="IPR036097">
    <property type="entry name" value="HisK_dim/P_sf"/>
</dbReference>
<dbReference type="InterPro" id="IPR018062">
    <property type="entry name" value="HTH_AraC-typ_CS"/>
</dbReference>
<dbReference type="InterPro" id="IPR011047">
    <property type="entry name" value="Quinoprotein_ADH-like_sf"/>
</dbReference>
<dbReference type="InterPro" id="IPR009057">
    <property type="entry name" value="Homeodomain-like_sf"/>
</dbReference>
<dbReference type="PRINTS" id="PR00344">
    <property type="entry name" value="BCTRLSENSOR"/>
</dbReference>
<keyword evidence="13" id="KW-0472">Membrane</keyword>
<dbReference type="Pfam" id="PF02518">
    <property type="entry name" value="HATPase_c"/>
    <property type="match status" value="1"/>
</dbReference>
<dbReference type="InterPro" id="IPR036890">
    <property type="entry name" value="HATPase_C_sf"/>
</dbReference>
<dbReference type="SUPFAM" id="SSF50998">
    <property type="entry name" value="Quinoprotein alcohol dehydrogenase-like"/>
    <property type="match status" value="1"/>
</dbReference>
<dbReference type="Pfam" id="PF12833">
    <property type="entry name" value="HTH_18"/>
    <property type="match status" value="1"/>
</dbReference>
<evidence type="ECO:0000313" key="19">
    <source>
        <dbReference type="Proteomes" id="UP000422221"/>
    </source>
</evidence>
<keyword evidence="14" id="KW-0732">Signal</keyword>
<accession>A0A7J4XPH3</accession>
<dbReference type="InterPro" id="IPR003661">
    <property type="entry name" value="HisK_dim/P_dom"/>
</dbReference>
<sequence length="1468" mass="168559">MKKILLFTFIWLNICVSVWSVPNAIVEHYTVDQGLPNNIVNCTVKGKDGFIWFGTWYGLCSFDGVKVKTYNNKGESNSDIPPKKIQRIVEDKNGYLWIKTVDRKLYVFDKVRETFHAVYDDMKDYLENIQVIKVQKTEDGRILLLTKDKSLLLACTDIYGKIGIQLLHDSRQDVNVYDMRLKHDLFCETQQHLSWIGMDYKILFYDKGKELKEKPADFITKKILTADKDAFTCAFNADHLLWLGNKYGEIYCINPQTGMVNKYVLPGITSPIRNILVTKAGNVYLSTDGQGIYEYNLGYKSLNKLSLGIEKGGITHSFVDRYDKVWFVIGEKSLIYYDPLNKSKRNYSFPREGNICDFNVQDAGEQGVFFLTPSGEILVFDRDSFEMHRLNQMKPFSNDFPNQLFLNQLLDEDGVLWLASTTLGVYRMNFPKKQFRLLDLRTFSASRAISDDLMGIRALFQASNGDIWVGTRWQELYRLDSNGHLKQVFSLGNVYHIMEDNKGNLWLSTKGNGLIKAEFDINSPHGVRFISYKSDTNNPSSISSNDVYCTFQDSKGRIWVGLLGGGLNLLREEADGVTFIHKHNGLRKYPPYGLYMEVRNMLEDNEGRIWVGTMDGLMSFDSNFDNPEQIEFETYRKDSASSNVADNDIYVLFKDATDQIWVGVFGGGVNRLVKYDKETHSPIFKSYGIRDGLNNDVVMSIVEDNDQNLWFATESGLSRFDRQTEHFRNFDKYDGFLSVQMEEGSALKIENGELWVGCKEGILIFSPNKMETFSCNNRTYIVDFKVSNEDIRDLKNNPLMKSVKYADSITLNYDQSMFTIEFAALNFINQNRISYKYMLEGYEKEWHYNGRNRIASYTNVRPGKYVFRVRTVDEANPEQIYETTLAIRILPPWWLSWWAYCIYAVLGITLLIVVIRVSYLMIRMKNDVYIEQKLSELKIKFFTNISHELRTPLTLIKGPIQELKEKENLTPKGIQYVDLMEKNTNRMLNLVNQILDFRKIQNGKMRLHVSQINLNEMLESFQKEFRILSEENEIAYSFSVSDEPILVWGDKEKLEIVLRNVISNAFKFTPSGGSIFISAGVSEGEHSCFIRVEDTGIGIPQNKLTEIFERFSQGGNAHTSYYQGTGIGLALSKEIIALHHGTIKAENLQPSGAAFIIQLLLGKKHYKELEVDFYLGGTDSGDEVEGADIPSISEENIEKEPVDNSLPSLLLVEDNKDLGNLIKLQLEDKYNVYLAHNGVEGLKKVHLYHPDIVVTDQMMPEMDGMEMLTCIRKDFQISHIPVIMLTAKSSDEAKTKAISLGANAYITKPFSKEYLIARIEQLLNDRQMFQERLWKQMNDTATETEESGYEQYLVKKDVQFLEKIHQIIEENLDNSDFNIDAIATTIGLSRSAFFKKLKSLIGLAPVDLVKEIRLNKSVELIKNTNMSISEIAFAVGFKDSGYYSKCFRKKYNQTPREYINEVRKSATG</sequence>
<dbReference type="FunFam" id="3.30.565.10:FF:000037">
    <property type="entry name" value="Hybrid sensor histidine kinase/response regulator"/>
    <property type="match status" value="1"/>
</dbReference>
<keyword evidence="3 12" id="KW-0597">Phosphoprotein</keyword>
<dbReference type="RefSeq" id="WP_130057838.1">
    <property type="nucleotide sequence ID" value="NZ_JADNPJ010000001.1"/>
</dbReference>
<reference evidence="18 19" key="1">
    <citation type="journal article" date="2019" name="Nat. Med.">
        <title>A library of human gut bacterial isolates paired with longitudinal multiomics data enables mechanistic microbiome research.</title>
        <authorList>
            <person name="Poyet M."/>
            <person name="Groussin M."/>
            <person name="Gibbons S.M."/>
            <person name="Avila-Pacheco J."/>
            <person name="Jiang X."/>
            <person name="Kearney S.M."/>
            <person name="Perrotta A.R."/>
            <person name="Berdy B."/>
            <person name="Zhao S."/>
            <person name="Lieberman T.D."/>
            <person name="Swanson P.K."/>
            <person name="Smith M."/>
            <person name="Roesemann S."/>
            <person name="Alexander J.E."/>
            <person name="Rich S.A."/>
            <person name="Livny J."/>
            <person name="Vlamakis H."/>
            <person name="Clish C."/>
            <person name="Bullock K."/>
            <person name="Deik A."/>
            <person name="Scott J."/>
            <person name="Pierce K.A."/>
            <person name="Xavier R.J."/>
            <person name="Alm E.J."/>
        </authorList>
    </citation>
    <scope>NUCLEOTIDE SEQUENCE [LARGE SCALE GENOMIC DNA]</scope>
    <source>
        <strain evidence="18 19">BIOML-A10</strain>
    </source>
</reference>
<evidence type="ECO:0000256" key="1">
    <source>
        <dbReference type="ARBA" id="ARBA00000085"/>
    </source>
</evidence>
<dbReference type="CDD" id="cd00082">
    <property type="entry name" value="HisKA"/>
    <property type="match status" value="1"/>
</dbReference>
<evidence type="ECO:0000256" key="4">
    <source>
        <dbReference type="ARBA" id="ARBA00022679"/>
    </source>
</evidence>
<dbReference type="FunFam" id="2.60.40.10:FF:000791">
    <property type="entry name" value="Two-component system sensor histidine kinase/response regulator"/>
    <property type="match status" value="1"/>
</dbReference>
<keyword evidence="8" id="KW-0902">Two-component regulatory system</keyword>
<dbReference type="PANTHER" id="PTHR43547:SF2">
    <property type="entry name" value="HYBRID SIGNAL TRANSDUCTION HISTIDINE KINASE C"/>
    <property type="match status" value="1"/>
</dbReference>
<dbReference type="GO" id="GO:0003700">
    <property type="term" value="F:DNA-binding transcription factor activity"/>
    <property type="evidence" value="ECO:0007669"/>
    <property type="project" value="InterPro"/>
</dbReference>
<keyword evidence="5" id="KW-0547">Nucleotide-binding</keyword>
<dbReference type="Gene3D" id="2.130.10.10">
    <property type="entry name" value="YVTN repeat-like/Quinoprotein amine dehydrogenase"/>
    <property type="match status" value="3"/>
</dbReference>
<keyword evidence="9" id="KW-0805">Transcription regulation</keyword>
<dbReference type="InterPro" id="IPR001789">
    <property type="entry name" value="Sig_transdc_resp-reg_receiver"/>
</dbReference>
<dbReference type="GO" id="GO:0000155">
    <property type="term" value="F:phosphorelay sensor kinase activity"/>
    <property type="evidence" value="ECO:0007669"/>
    <property type="project" value="InterPro"/>
</dbReference>
<dbReference type="SMART" id="SM00448">
    <property type="entry name" value="REC"/>
    <property type="match status" value="1"/>
</dbReference>
<evidence type="ECO:0000256" key="9">
    <source>
        <dbReference type="ARBA" id="ARBA00023015"/>
    </source>
</evidence>
<evidence type="ECO:0000256" key="3">
    <source>
        <dbReference type="ARBA" id="ARBA00022553"/>
    </source>
</evidence>
<protein>
    <recommendedName>
        <fullName evidence="2">histidine kinase</fullName>
        <ecNumber evidence="2">2.7.13.3</ecNumber>
    </recommendedName>
</protein>
<organism evidence="18 19">
    <name type="scientific">Bacteroides salyersiae</name>
    <dbReference type="NCBI Taxonomy" id="291644"/>
    <lineage>
        <taxon>Bacteria</taxon>
        <taxon>Pseudomonadati</taxon>
        <taxon>Bacteroidota</taxon>
        <taxon>Bacteroidia</taxon>
        <taxon>Bacteroidales</taxon>
        <taxon>Bacteroidaceae</taxon>
        <taxon>Bacteroides</taxon>
    </lineage>
</organism>
<dbReference type="PROSITE" id="PS00041">
    <property type="entry name" value="HTH_ARAC_FAMILY_1"/>
    <property type="match status" value="1"/>
</dbReference>
<evidence type="ECO:0000256" key="12">
    <source>
        <dbReference type="PROSITE-ProRule" id="PRU00169"/>
    </source>
</evidence>
<dbReference type="InterPro" id="IPR004358">
    <property type="entry name" value="Sig_transdc_His_kin-like_C"/>
</dbReference>
<dbReference type="Gene3D" id="2.60.40.10">
    <property type="entry name" value="Immunoglobulins"/>
    <property type="match status" value="1"/>
</dbReference>
<dbReference type="Gene3D" id="3.40.50.2300">
    <property type="match status" value="1"/>
</dbReference>
<dbReference type="InterPro" id="IPR015943">
    <property type="entry name" value="WD40/YVTN_repeat-like_dom_sf"/>
</dbReference>
<dbReference type="GO" id="GO:0005524">
    <property type="term" value="F:ATP binding"/>
    <property type="evidence" value="ECO:0007669"/>
    <property type="project" value="UniProtKB-KW"/>
</dbReference>
<proteinExistence type="predicted"/>
<dbReference type="SUPFAM" id="SSF52172">
    <property type="entry name" value="CheY-like"/>
    <property type="match status" value="1"/>
</dbReference>
<evidence type="ECO:0000256" key="11">
    <source>
        <dbReference type="ARBA" id="ARBA00023163"/>
    </source>
</evidence>
<keyword evidence="4" id="KW-0808">Transferase</keyword>
<evidence type="ECO:0000259" key="15">
    <source>
        <dbReference type="PROSITE" id="PS01124"/>
    </source>
</evidence>
<dbReference type="SMART" id="SM00387">
    <property type="entry name" value="HATPase_c"/>
    <property type="match status" value="1"/>
</dbReference>
<dbReference type="Pfam" id="PF07495">
    <property type="entry name" value="Y_Y_Y"/>
    <property type="match status" value="1"/>
</dbReference>
<evidence type="ECO:0000259" key="17">
    <source>
        <dbReference type="PROSITE" id="PS50110"/>
    </source>
</evidence>
<gene>
    <name evidence="18" type="ORF">F3F73_01560</name>
</gene>
<evidence type="ECO:0000256" key="6">
    <source>
        <dbReference type="ARBA" id="ARBA00022777"/>
    </source>
</evidence>
<dbReference type="Proteomes" id="UP000422221">
    <property type="component" value="Unassembled WGS sequence"/>
</dbReference>
<dbReference type="SUPFAM" id="SSF47384">
    <property type="entry name" value="Homodimeric domain of signal transducing histidine kinase"/>
    <property type="match status" value="1"/>
</dbReference>
<evidence type="ECO:0000256" key="7">
    <source>
        <dbReference type="ARBA" id="ARBA00022840"/>
    </source>
</evidence>
<feature type="signal peptide" evidence="14">
    <location>
        <begin position="1"/>
        <end position="20"/>
    </location>
</feature>
<dbReference type="PROSITE" id="PS50109">
    <property type="entry name" value="HIS_KIN"/>
    <property type="match status" value="1"/>
</dbReference>
<dbReference type="Gene3D" id="1.10.287.130">
    <property type="match status" value="1"/>
</dbReference>
<feature type="domain" description="HTH araC/xylS-type" evidence="15">
    <location>
        <begin position="1362"/>
        <end position="1461"/>
    </location>
</feature>
<feature type="domain" description="Histidine kinase" evidence="16">
    <location>
        <begin position="944"/>
        <end position="1163"/>
    </location>
</feature>
<dbReference type="InterPro" id="IPR005467">
    <property type="entry name" value="His_kinase_dom"/>
</dbReference>
<dbReference type="SMART" id="SM00388">
    <property type="entry name" value="HisKA"/>
    <property type="match status" value="1"/>
</dbReference>
<dbReference type="Gene3D" id="1.10.10.60">
    <property type="entry name" value="Homeodomain-like"/>
    <property type="match status" value="1"/>
</dbReference>
<comment type="caution">
    <text evidence="18">The sequence shown here is derived from an EMBL/GenBank/DDBJ whole genome shotgun (WGS) entry which is preliminary data.</text>
</comment>
<evidence type="ECO:0000256" key="8">
    <source>
        <dbReference type="ARBA" id="ARBA00023012"/>
    </source>
</evidence>
<dbReference type="Pfam" id="PF07494">
    <property type="entry name" value="Reg_prop"/>
    <property type="match status" value="5"/>
</dbReference>